<comment type="catalytic activity">
    <reaction evidence="8">
        <text>IMP + L-aspartate + GTP = N(6)-(1,2-dicarboxyethyl)-AMP + GDP + phosphate + 2 H(+)</text>
        <dbReference type="Rhea" id="RHEA:15753"/>
        <dbReference type="ChEBI" id="CHEBI:15378"/>
        <dbReference type="ChEBI" id="CHEBI:29991"/>
        <dbReference type="ChEBI" id="CHEBI:37565"/>
        <dbReference type="ChEBI" id="CHEBI:43474"/>
        <dbReference type="ChEBI" id="CHEBI:57567"/>
        <dbReference type="ChEBI" id="CHEBI:58053"/>
        <dbReference type="ChEBI" id="CHEBI:58189"/>
        <dbReference type="EC" id="6.3.4.4"/>
    </reaction>
</comment>
<dbReference type="SUPFAM" id="SSF52540">
    <property type="entry name" value="P-loop containing nucleoside triphosphate hydrolases"/>
    <property type="match status" value="1"/>
</dbReference>
<sequence length="51" mass="5287">MPITVILGAQWGDEGKGKLVDGQCQEAQLCARAAVSTTQAESDRPTAAISL</sequence>
<dbReference type="GO" id="GO:0044208">
    <property type="term" value="P:'de novo' AMP biosynthetic process"/>
    <property type="evidence" value="ECO:0007669"/>
    <property type="project" value="UniProtKB-UniPathway"/>
</dbReference>
<comment type="similarity">
    <text evidence="8">Belongs to the adenylosuccinate synthetase family.</text>
</comment>
<evidence type="ECO:0000256" key="7">
    <source>
        <dbReference type="ARBA" id="ARBA00023134"/>
    </source>
</evidence>
<dbReference type="InterPro" id="IPR042109">
    <property type="entry name" value="Adenylosuccinate_synth_dom1"/>
</dbReference>
<dbReference type="EMBL" id="MTYH01000016">
    <property type="protein sequence ID" value="PNP46201.1"/>
    <property type="molecule type" value="Genomic_DNA"/>
</dbReference>
<dbReference type="GO" id="GO:0005525">
    <property type="term" value="F:GTP binding"/>
    <property type="evidence" value="ECO:0007669"/>
    <property type="project" value="UniProtKB-KW"/>
</dbReference>
<dbReference type="InterPro" id="IPR018220">
    <property type="entry name" value="Adenylosuccin_syn_GTP-bd"/>
</dbReference>
<comment type="caution">
    <text evidence="9">The sequence shown here is derived from an EMBL/GenBank/DDBJ whole genome shotgun (WGS) entry which is preliminary data.</text>
</comment>
<keyword evidence="7 8" id="KW-0342">GTP-binding</keyword>
<dbReference type="PROSITE" id="PS01266">
    <property type="entry name" value="ADENYLOSUCCIN_SYN_1"/>
    <property type="match status" value="1"/>
</dbReference>
<dbReference type="InterPro" id="IPR027417">
    <property type="entry name" value="P-loop_NTPase"/>
</dbReference>
<accession>A0A2K0TL08</accession>
<evidence type="ECO:0000256" key="2">
    <source>
        <dbReference type="ARBA" id="ARBA00022598"/>
    </source>
</evidence>
<organism evidence="9 10">
    <name type="scientific">Trichoderma gamsii</name>
    <dbReference type="NCBI Taxonomy" id="398673"/>
    <lineage>
        <taxon>Eukaryota</taxon>
        <taxon>Fungi</taxon>
        <taxon>Dikarya</taxon>
        <taxon>Ascomycota</taxon>
        <taxon>Pezizomycotina</taxon>
        <taxon>Sordariomycetes</taxon>
        <taxon>Hypocreomycetidae</taxon>
        <taxon>Hypocreales</taxon>
        <taxon>Hypocreaceae</taxon>
        <taxon>Trichoderma</taxon>
    </lineage>
</organism>
<dbReference type="GO" id="GO:0004019">
    <property type="term" value="F:adenylosuccinate synthase activity"/>
    <property type="evidence" value="ECO:0007669"/>
    <property type="project" value="UniProtKB-EC"/>
</dbReference>
<protein>
    <recommendedName>
        <fullName evidence="8">Adenylosuccinate synthetase</fullName>
        <ecNumber evidence="8">6.3.4.4</ecNumber>
    </recommendedName>
</protein>
<comment type="pathway">
    <text evidence="8">Purine metabolism; AMP biosynthesis via de novo pathway; AMP from IMP: step 1/2.</text>
</comment>
<dbReference type="EC" id="6.3.4.4" evidence="8"/>
<dbReference type="UniPathway" id="UPA00075">
    <property type="reaction ID" value="UER00335"/>
</dbReference>
<evidence type="ECO:0000256" key="5">
    <source>
        <dbReference type="ARBA" id="ARBA00022755"/>
    </source>
</evidence>
<dbReference type="OrthoDB" id="10265645at2759"/>
<dbReference type="AlphaFoldDB" id="A0A2K0TL08"/>
<keyword evidence="3 8" id="KW-0479">Metal-binding</keyword>
<evidence type="ECO:0000313" key="9">
    <source>
        <dbReference type="EMBL" id="PNP46201.1"/>
    </source>
</evidence>
<reference evidence="9 10" key="1">
    <citation type="submission" date="2017-02" db="EMBL/GenBank/DDBJ databases">
        <title>Genomes of Trichoderma spp. with biocontrol activity.</title>
        <authorList>
            <person name="Gardiner D."/>
            <person name="Kazan K."/>
            <person name="Vos C."/>
            <person name="Harvey P."/>
        </authorList>
    </citation>
    <scope>NUCLEOTIDE SEQUENCE [LARGE SCALE GENOMIC DNA]</scope>
    <source>
        <strain evidence="9 10">A5MH</strain>
    </source>
</reference>
<name>A0A2K0TL08_9HYPO</name>
<evidence type="ECO:0000256" key="8">
    <source>
        <dbReference type="RuleBase" id="RU000520"/>
    </source>
</evidence>
<comment type="function">
    <text evidence="1">Plays an important role in the de novo pathway and in the salvage pathway of purine nucleotide biosynthesis. Catalyzes the first committed step in the biosynthesis of AMP from IMP.</text>
</comment>
<proteinExistence type="inferred from homology"/>
<comment type="function">
    <text evidence="8">Plays an important role in the de novo pathway of purine nucleotide biosynthesis.</text>
</comment>
<evidence type="ECO:0000313" key="10">
    <source>
        <dbReference type="Proteomes" id="UP000236546"/>
    </source>
</evidence>
<dbReference type="Gene3D" id="3.40.440.10">
    <property type="entry name" value="Adenylosuccinate Synthetase, subunit A, domain 1"/>
    <property type="match status" value="1"/>
</dbReference>
<evidence type="ECO:0000256" key="4">
    <source>
        <dbReference type="ARBA" id="ARBA00022741"/>
    </source>
</evidence>
<keyword evidence="5 8" id="KW-0658">Purine biosynthesis</keyword>
<dbReference type="GO" id="GO:0046872">
    <property type="term" value="F:metal ion binding"/>
    <property type="evidence" value="ECO:0007669"/>
    <property type="project" value="UniProtKB-KW"/>
</dbReference>
<evidence type="ECO:0000256" key="6">
    <source>
        <dbReference type="ARBA" id="ARBA00022842"/>
    </source>
</evidence>
<evidence type="ECO:0000256" key="1">
    <source>
        <dbReference type="ARBA" id="ARBA00003779"/>
    </source>
</evidence>
<keyword evidence="4 8" id="KW-0547">Nucleotide-binding</keyword>
<gene>
    <name evidence="9" type="ORF">TGAMA5MH_02236</name>
</gene>
<keyword evidence="2 8" id="KW-0436">Ligase</keyword>
<dbReference type="Proteomes" id="UP000236546">
    <property type="component" value="Unassembled WGS sequence"/>
</dbReference>
<dbReference type="InterPro" id="IPR001114">
    <property type="entry name" value="Adenylosuccinate_synthetase"/>
</dbReference>
<dbReference type="Pfam" id="PF00709">
    <property type="entry name" value="Adenylsucc_synt"/>
    <property type="match status" value="1"/>
</dbReference>
<keyword evidence="6 8" id="KW-0460">Magnesium</keyword>
<evidence type="ECO:0000256" key="3">
    <source>
        <dbReference type="ARBA" id="ARBA00022723"/>
    </source>
</evidence>